<keyword evidence="2" id="KW-1185">Reference proteome</keyword>
<dbReference type="Proteomes" id="UP000826656">
    <property type="component" value="Unassembled WGS sequence"/>
</dbReference>
<proteinExistence type="predicted"/>
<sequence>MQESGRFIRPCKPLNQNRGMPPHIYTSQELHHGCSEIFSGRSNSRLWPLIQNRGTSNREIEELKSQMGSEESYWWPLRRGILSRKRVYHIQATEKKETL</sequence>
<accession>A0ABQ7UFV8</accession>
<name>A0ABQ7UFV8_SOLTU</name>
<dbReference type="EMBL" id="JAIVGD010000019">
    <property type="protein sequence ID" value="KAH0748467.1"/>
    <property type="molecule type" value="Genomic_DNA"/>
</dbReference>
<evidence type="ECO:0000313" key="1">
    <source>
        <dbReference type="EMBL" id="KAH0748467.1"/>
    </source>
</evidence>
<comment type="caution">
    <text evidence="1">The sequence shown here is derived from an EMBL/GenBank/DDBJ whole genome shotgun (WGS) entry which is preliminary data.</text>
</comment>
<organism evidence="1 2">
    <name type="scientific">Solanum tuberosum</name>
    <name type="common">Potato</name>
    <dbReference type="NCBI Taxonomy" id="4113"/>
    <lineage>
        <taxon>Eukaryota</taxon>
        <taxon>Viridiplantae</taxon>
        <taxon>Streptophyta</taxon>
        <taxon>Embryophyta</taxon>
        <taxon>Tracheophyta</taxon>
        <taxon>Spermatophyta</taxon>
        <taxon>Magnoliopsida</taxon>
        <taxon>eudicotyledons</taxon>
        <taxon>Gunneridae</taxon>
        <taxon>Pentapetalae</taxon>
        <taxon>asterids</taxon>
        <taxon>lamiids</taxon>
        <taxon>Solanales</taxon>
        <taxon>Solanaceae</taxon>
        <taxon>Solanoideae</taxon>
        <taxon>Solaneae</taxon>
        <taxon>Solanum</taxon>
    </lineage>
</organism>
<reference evidence="1 2" key="1">
    <citation type="journal article" date="2021" name="bioRxiv">
        <title>Chromosome-scale and haplotype-resolved genome assembly of a tetraploid potato cultivar.</title>
        <authorList>
            <person name="Sun H."/>
            <person name="Jiao W.-B."/>
            <person name="Krause K."/>
            <person name="Campoy J.A."/>
            <person name="Goel M."/>
            <person name="Folz-Donahue K."/>
            <person name="Kukat C."/>
            <person name="Huettel B."/>
            <person name="Schneeberger K."/>
        </authorList>
    </citation>
    <scope>NUCLEOTIDE SEQUENCE [LARGE SCALE GENOMIC DNA]</scope>
    <source>
        <strain evidence="1">SolTubOtavaFocal</strain>
        <tissue evidence="1">Leaves</tissue>
    </source>
</reference>
<evidence type="ECO:0000313" key="2">
    <source>
        <dbReference type="Proteomes" id="UP000826656"/>
    </source>
</evidence>
<gene>
    <name evidence="1" type="ORF">KY290_027699</name>
</gene>
<protein>
    <submittedName>
        <fullName evidence="1">Uncharacterized protein</fullName>
    </submittedName>
</protein>